<dbReference type="EMBL" id="JAVFHQ010000051">
    <property type="protein sequence ID" value="KAK4541582.1"/>
    <property type="molecule type" value="Genomic_DNA"/>
</dbReference>
<gene>
    <name evidence="4" type="ORF">LTR36_007879</name>
</gene>
<feature type="region of interest" description="Disordered" evidence="2">
    <location>
        <begin position="1"/>
        <end position="21"/>
    </location>
</feature>
<dbReference type="Proteomes" id="UP001324427">
    <property type="component" value="Unassembled WGS sequence"/>
</dbReference>
<evidence type="ECO:0000313" key="4">
    <source>
        <dbReference type="EMBL" id="KAK4541582.1"/>
    </source>
</evidence>
<evidence type="ECO:0000256" key="2">
    <source>
        <dbReference type="SAM" id="MobiDB-lite"/>
    </source>
</evidence>
<sequence>MPSAETSSGRKRKAHTKSRRGCGNCKLRRIKCDEAQPECKKCQAYGVSCSYDGEGSNELQHSGEGAFRIEPAVPDGGTLVDFGPQNLPTPPNEFPAGMLGYGLTLHDTEEVYRITEKDMDIFRRFRERTAMTIGTAQTVDTYRDAIGKLGCGHSYLTHVMFAMVLMHDRYLSDDPWGPPSNAETFHHYHGTAIFNSMLSKPIAHEEKDAMWGAAALLGAITLASMDATTPEESWPLAPSSPSDLDWLRMSDGKKEVWRLADPTREDSIWRSALQFDYKKAPTPQTYRRPEVETLIPHLTDLYGVDDLSKEAGDPYHTAASIIMRLLPIQCTHSTILYFLSFLGHMDPAFKQLLHQKDPKAMLLLAWWHAKLLDYSAWWLQRRATLECKAICMYLQR</sequence>
<dbReference type="PROSITE" id="PS00463">
    <property type="entry name" value="ZN2_CY6_FUNGAL_1"/>
    <property type="match status" value="1"/>
</dbReference>
<keyword evidence="5" id="KW-1185">Reference proteome</keyword>
<dbReference type="GO" id="GO:0008270">
    <property type="term" value="F:zinc ion binding"/>
    <property type="evidence" value="ECO:0007669"/>
    <property type="project" value="InterPro"/>
</dbReference>
<dbReference type="SMART" id="SM00066">
    <property type="entry name" value="GAL4"/>
    <property type="match status" value="1"/>
</dbReference>
<protein>
    <recommendedName>
        <fullName evidence="3">Zn(2)-C6 fungal-type domain-containing protein</fullName>
    </recommendedName>
</protein>
<dbReference type="InterPro" id="IPR001138">
    <property type="entry name" value="Zn2Cys6_DnaBD"/>
</dbReference>
<dbReference type="PANTHER" id="PTHR47784:SF9">
    <property type="entry name" value="ZN(II)2CYS6 TRANSCRIPTION FACTOR (EUROFUNG)"/>
    <property type="match status" value="1"/>
</dbReference>
<reference evidence="4 5" key="1">
    <citation type="submission" date="2021-11" db="EMBL/GenBank/DDBJ databases">
        <title>Black yeast isolated from Biological Soil Crust.</title>
        <authorList>
            <person name="Kurbessoian T."/>
        </authorList>
    </citation>
    <scope>NUCLEOTIDE SEQUENCE [LARGE SCALE GENOMIC DNA]</scope>
    <source>
        <strain evidence="4 5">CCFEE 5522</strain>
    </source>
</reference>
<dbReference type="AlphaFoldDB" id="A0AAV9J917"/>
<evidence type="ECO:0000259" key="3">
    <source>
        <dbReference type="PROSITE" id="PS50048"/>
    </source>
</evidence>
<dbReference type="GO" id="GO:0001228">
    <property type="term" value="F:DNA-binding transcription activator activity, RNA polymerase II-specific"/>
    <property type="evidence" value="ECO:0007669"/>
    <property type="project" value="TreeGrafter"/>
</dbReference>
<organism evidence="4 5">
    <name type="scientific">Oleoguttula mirabilis</name>
    <dbReference type="NCBI Taxonomy" id="1507867"/>
    <lineage>
        <taxon>Eukaryota</taxon>
        <taxon>Fungi</taxon>
        <taxon>Dikarya</taxon>
        <taxon>Ascomycota</taxon>
        <taxon>Pezizomycotina</taxon>
        <taxon>Dothideomycetes</taxon>
        <taxon>Dothideomycetidae</taxon>
        <taxon>Mycosphaerellales</taxon>
        <taxon>Teratosphaeriaceae</taxon>
        <taxon>Oleoguttula</taxon>
    </lineage>
</organism>
<evidence type="ECO:0000313" key="5">
    <source>
        <dbReference type="Proteomes" id="UP001324427"/>
    </source>
</evidence>
<dbReference type="Gene3D" id="4.10.240.10">
    <property type="entry name" value="Zn(2)-C6 fungal-type DNA-binding domain"/>
    <property type="match status" value="1"/>
</dbReference>
<dbReference type="PANTHER" id="PTHR47784">
    <property type="entry name" value="STEROL UPTAKE CONTROL PROTEIN 2"/>
    <property type="match status" value="1"/>
</dbReference>
<dbReference type="InterPro" id="IPR053157">
    <property type="entry name" value="Sterol_Uptake_Regulator"/>
</dbReference>
<dbReference type="CDD" id="cd00067">
    <property type="entry name" value="GAL4"/>
    <property type="match status" value="1"/>
</dbReference>
<accession>A0AAV9J917</accession>
<dbReference type="Pfam" id="PF00172">
    <property type="entry name" value="Zn_clus"/>
    <property type="match status" value="1"/>
</dbReference>
<proteinExistence type="predicted"/>
<feature type="compositionally biased region" description="Basic residues" evidence="2">
    <location>
        <begin position="9"/>
        <end position="20"/>
    </location>
</feature>
<feature type="domain" description="Zn(2)-C6 fungal-type" evidence="3">
    <location>
        <begin position="21"/>
        <end position="51"/>
    </location>
</feature>
<dbReference type="PROSITE" id="PS50048">
    <property type="entry name" value="ZN2_CY6_FUNGAL_2"/>
    <property type="match status" value="1"/>
</dbReference>
<keyword evidence="1" id="KW-0539">Nucleus</keyword>
<comment type="caution">
    <text evidence="4">The sequence shown here is derived from an EMBL/GenBank/DDBJ whole genome shotgun (WGS) entry which is preliminary data.</text>
</comment>
<evidence type="ECO:0000256" key="1">
    <source>
        <dbReference type="ARBA" id="ARBA00023242"/>
    </source>
</evidence>
<dbReference type="SUPFAM" id="SSF57701">
    <property type="entry name" value="Zn2/Cys6 DNA-binding domain"/>
    <property type="match status" value="1"/>
</dbReference>
<name>A0AAV9J917_9PEZI</name>
<dbReference type="InterPro" id="IPR036864">
    <property type="entry name" value="Zn2-C6_fun-type_DNA-bd_sf"/>
</dbReference>